<dbReference type="KEGG" id="bfo:118404548"/>
<sequence>MGSGSSKKTSEDKPQGGVKGHVQNGKTRKTIPQDHGREDGKERGGEKRQKRDSRSLSVGVGENTGRKSPYWQTESDFSVSKNVDAEVNILTGELDEALRDNRQYTGGRQPANARQQKPHAGDSNNHQTSNSLAVKNDRNAGRREPSLTPEGRTRISPRLGKDPDGTGDDSGVENYSPEIDHEIEDTLAPSYQVQRPVPVDVERFKAANKNKQFIFDTENTTTTTENNNTSDTGLYSKQRLGPPSPDGHRSSNDPSPDYTTVEAPVEYNESEEDLMKEIESNF</sequence>
<feature type="compositionally biased region" description="Basic and acidic residues" evidence="1">
    <location>
        <begin position="273"/>
        <end position="282"/>
    </location>
</feature>
<dbReference type="GeneID" id="118404548"/>
<dbReference type="AlphaFoldDB" id="A0A9J7HK66"/>
<name>A0A9J7HK66_BRAFL</name>
<reference evidence="3" key="2">
    <citation type="submission" date="2025-08" db="UniProtKB">
        <authorList>
            <consortium name="RefSeq"/>
        </authorList>
    </citation>
    <scope>IDENTIFICATION</scope>
    <source>
        <strain evidence="3">S238N-H82</strain>
        <tissue evidence="3">Testes</tissue>
    </source>
</reference>
<feature type="region of interest" description="Disordered" evidence="1">
    <location>
        <begin position="207"/>
        <end position="282"/>
    </location>
</feature>
<evidence type="ECO:0000313" key="2">
    <source>
        <dbReference type="Proteomes" id="UP000001554"/>
    </source>
</evidence>
<evidence type="ECO:0000313" key="3">
    <source>
        <dbReference type="RefSeq" id="XP_035659592.1"/>
    </source>
</evidence>
<dbReference type="OMA" id="YSPEVDN"/>
<proteinExistence type="predicted"/>
<gene>
    <name evidence="3" type="primary">LOC118404548</name>
</gene>
<reference evidence="2" key="1">
    <citation type="journal article" date="2020" name="Nat. Ecol. Evol.">
        <title>Deeply conserved synteny resolves early events in vertebrate evolution.</title>
        <authorList>
            <person name="Simakov O."/>
            <person name="Marletaz F."/>
            <person name="Yue J.X."/>
            <person name="O'Connell B."/>
            <person name="Jenkins J."/>
            <person name="Brandt A."/>
            <person name="Calef R."/>
            <person name="Tung C.H."/>
            <person name="Huang T.K."/>
            <person name="Schmutz J."/>
            <person name="Satoh N."/>
            <person name="Yu J.K."/>
            <person name="Putnam N.H."/>
            <person name="Green R.E."/>
            <person name="Rokhsar D.S."/>
        </authorList>
    </citation>
    <scope>NUCLEOTIDE SEQUENCE [LARGE SCALE GENOMIC DNA]</scope>
    <source>
        <strain evidence="2">S238N-H82</strain>
    </source>
</reference>
<dbReference type="Proteomes" id="UP000001554">
    <property type="component" value="Chromosome 17"/>
</dbReference>
<dbReference type="OrthoDB" id="10046126at2759"/>
<feature type="compositionally biased region" description="Polar residues" evidence="1">
    <location>
        <begin position="70"/>
        <end position="81"/>
    </location>
</feature>
<feature type="region of interest" description="Disordered" evidence="1">
    <location>
        <begin position="1"/>
        <end position="195"/>
    </location>
</feature>
<evidence type="ECO:0000256" key="1">
    <source>
        <dbReference type="SAM" id="MobiDB-lite"/>
    </source>
</evidence>
<keyword evidence="2" id="KW-1185">Reference proteome</keyword>
<feature type="compositionally biased region" description="Low complexity" evidence="1">
    <location>
        <begin position="217"/>
        <end position="229"/>
    </location>
</feature>
<feature type="compositionally biased region" description="Basic and acidic residues" evidence="1">
    <location>
        <begin position="31"/>
        <end position="54"/>
    </location>
</feature>
<dbReference type="RefSeq" id="XP_035659592.1">
    <property type="nucleotide sequence ID" value="XM_035803699.1"/>
</dbReference>
<feature type="compositionally biased region" description="Polar residues" evidence="1">
    <location>
        <begin position="122"/>
        <end position="133"/>
    </location>
</feature>
<protein>
    <submittedName>
        <fullName evidence="3">Uncharacterized protein LOC118404548 isoform X1</fullName>
    </submittedName>
</protein>
<organism evidence="2 3">
    <name type="scientific">Branchiostoma floridae</name>
    <name type="common">Florida lancelet</name>
    <name type="synonym">Amphioxus</name>
    <dbReference type="NCBI Taxonomy" id="7739"/>
    <lineage>
        <taxon>Eukaryota</taxon>
        <taxon>Metazoa</taxon>
        <taxon>Chordata</taxon>
        <taxon>Cephalochordata</taxon>
        <taxon>Leptocardii</taxon>
        <taxon>Amphioxiformes</taxon>
        <taxon>Branchiostomatidae</taxon>
        <taxon>Branchiostoma</taxon>
    </lineage>
</organism>
<accession>A0A9J7HK66</accession>
<feature type="compositionally biased region" description="Basic and acidic residues" evidence="1">
    <location>
        <begin position="135"/>
        <end position="145"/>
    </location>
</feature>